<name>A0ABZ2N6B9_9BACI</name>
<dbReference type="RefSeq" id="WP_338751762.1">
    <property type="nucleotide sequence ID" value="NZ_CP147404.1"/>
</dbReference>
<gene>
    <name evidence="2" type="ORF">WDJ61_16695</name>
</gene>
<dbReference type="Proteomes" id="UP001387364">
    <property type="component" value="Chromosome"/>
</dbReference>
<sequence length="241" mass="27477">MHSVWHDAWWLSRFELFKMTGLFKLIICTLVYLVFLIGFSNGSVNTAMKILFDFVFLTVVITLPYSLRSKEYQLTRVSGDFWGCSSFNFLQEQPIQEDVLLKSRFLSNSVLSVITNLVLISIFLVVPSKLNSTLSIGESIVFLLFWLLIGLMMSFLLSAGDVGDVISMTKMIIVSIITYGSILAITVAYYFYIRASLVEGSIFLIKNYPTVTLVSAALLTIGSYLYWYRYAVKRLRTNDYL</sequence>
<protein>
    <recommendedName>
        <fullName evidence="4">ABC-2 transporter permease</fullName>
    </recommendedName>
</protein>
<keyword evidence="3" id="KW-1185">Reference proteome</keyword>
<keyword evidence="1" id="KW-0472">Membrane</keyword>
<evidence type="ECO:0000313" key="3">
    <source>
        <dbReference type="Proteomes" id="UP001387364"/>
    </source>
</evidence>
<proteinExistence type="predicted"/>
<evidence type="ECO:0000256" key="1">
    <source>
        <dbReference type="SAM" id="Phobius"/>
    </source>
</evidence>
<feature type="transmembrane region" description="Helical" evidence="1">
    <location>
        <begin position="208"/>
        <end position="227"/>
    </location>
</feature>
<keyword evidence="1" id="KW-1133">Transmembrane helix</keyword>
<keyword evidence="1" id="KW-0812">Transmembrane</keyword>
<accession>A0ABZ2N6B9</accession>
<feature type="transmembrane region" description="Helical" evidence="1">
    <location>
        <begin position="171"/>
        <end position="193"/>
    </location>
</feature>
<evidence type="ECO:0000313" key="2">
    <source>
        <dbReference type="EMBL" id="WXB92842.1"/>
    </source>
</evidence>
<evidence type="ECO:0008006" key="4">
    <source>
        <dbReference type="Google" id="ProtNLM"/>
    </source>
</evidence>
<feature type="transmembrane region" description="Helical" evidence="1">
    <location>
        <begin position="46"/>
        <end position="67"/>
    </location>
</feature>
<dbReference type="EMBL" id="CP147404">
    <property type="protein sequence ID" value="WXB92842.1"/>
    <property type="molecule type" value="Genomic_DNA"/>
</dbReference>
<feature type="transmembrane region" description="Helical" evidence="1">
    <location>
        <begin position="105"/>
        <end position="127"/>
    </location>
</feature>
<organism evidence="2 3">
    <name type="scientific">Bacillus kandeliae</name>
    <dbReference type="NCBI Taxonomy" id="3129297"/>
    <lineage>
        <taxon>Bacteria</taxon>
        <taxon>Bacillati</taxon>
        <taxon>Bacillota</taxon>
        <taxon>Bacilli</taxon>
        <taxon>Bacillales</taxon>
        <taxon>Bacillaceae</taxon>
        <taxon>Bacillus</taxon>
    </lineage>
</organism>
<feature type="transmembrane region" description="Helical" evidence="1">
    <location>
        <begin position="139"/>
        <end position="159"/>
    </location>
</feature>
<feature type="transmembrane region" description="Helical" evidence="1">
    <location>
        <begin position="21"/>
        <end position="40"/>
    </location>
</feature>
<reference evidence="2 3" key="1">
    <citation type="submission" date="2024-02" db="EMBL/GenBank/DDBJ databases">
        <title>Seven novel Bacillus-like species.</title>
        <authorList>
            <person name="Liu G."/>
        </authorList>
    </citation>
    <scope>NUCLEOTIDE SEQUENCE [LARGE SCALE GENOMIC DNA]</scope>
    <source>
        <strain evidence="2 3">FJAT-52991</strain>
    </source>
</reference>